<gene>
    <name evidence="8 10" type="primary">dapF</name>
    <name evidence="10" type="ORF">KTH90_15390</name>
</gene>
<dbReference type="Pfam" id="PF01678">
    <property type="entry name" value="DAP_epimerase"/>
    <property type="match status" value="2"/>
</dbReference>
<dbReference type="HAMAP" id="MF_00197">
    <property type="entry name" value="DAP_epimerase"/>
    <property type="match status" value="1"/>
</dbReference>
<comment type="subcellular location">
    <subcellularLocation>
        <location evidence="8">Cytoplasm</location>
    </subcellularLocation>
</comment>
<feature type="binding site" evidence="8">
    <location>
        <position position="160"/>
    </location>
    <ligand>
        <name>substrate</name>
    </ligand>
</feature>
<feature type="binding site" evidence="8">
    <location>
        <position position="194"/>
    </location>
    <ligand>
        <name>substrate</name>
    </ligand>
</feature>
<evidence type="ECO:0000256" key="1">
    <source>
        <dbReference type="ARBA" id="ARBA00005196"/>
    </source>
</evidence>
<comment type="pathway">
    <text evidence="1 8">Amino-acid biosynthesis; L-lysine biosynthesis via DAP pathway; DL-2,6-diaminopimelate from LL-2,6-diaminopimelate: step 1/1.</text>
</comment>
<comment type="caution">
    <text evidence="8">Lacks conserved residue(s) required for the propagation of feature annotation.</text>
</comment>
<sequence length="281" mass="31588">MKFTKMQAYGNDYVYIDAIHQELAKLPELARFVSDRHFAVGSDGMVLICPSAVSDFRMRMFNPDGTEGEMCGNALRSVAKYVYDHGFTDKTRFQIETFGGLQNIELQVENRKAVNITADIGQPVLDTRKIPVNTSEPEFINRPVRILDREFRITAVSWGNPHCVTFVDKTQDFDVETYGKSIEHHTELFPNKTNVTFAQVVSRDYIKIREWERGTGETIGCGTGCCTALVAASLLGLTHREATVEQIGGPLHVKWDSETGHMIMTGTSHTVFESEIEVPFL</sequence>
<protein>
    <recommendedName>
        <fullName evidence="3 8">Diaminopimelate epimerase</fullName>
        <shortName evidence="8">DAP epimerase</shortName>
        <ecNumber evidence="3 8">5.1.1.7</ecNumber>
    </recommendedName>
    <alternativeName>
        <fullName evidence="8">PLP-independent amino acid racemase</fullName>
    </alternativeName>
</protein>
<dbReference type="Gene3D" id="3.10.310.10">
    <property type="entry name" value="Diaminopimelate Epimerase, Chain A, domain 1"/>
    <property type="match status" value="2"/>
</dbReference>
<evidence type="ECO:0000256" key="6">
    <source>
        <dbReference type="ARBA" id="ARBA00023235"/>
    </source>
</evidence>
<proteinExistence type="inferred from homology"/>
<dbReference type="PANTHER" id="PTHR31689">
    <property type="entry name" value="DIAMINOPIMELATE EPIMERASE, CHLOROPLASTIC"/>
    <property type="match status" value="1"/>
</dbReference>
<comment type="subunit">
    <text evidence="8">Homodimer.</text>
</comment>
<feature type="binding site" evidence="8">
    <location>
        <position position="11"/>
    </location>
    <ligand>
        <name>substrate</name>
    </ligand>
</feature>
<dbReference type="Proteomes" id="UP001314681">
    <property type="component" value="Unassembled WGS sequence"/>
</dbReference>
<evidence type="ECO:0000313" key="10">
    <source>
        <dbReference type="EMBL" id="MBU9727397.1"/>
    </source>
</evidence>
<keyword evidence="8" id="KW-0963">Cytoplasm</keyword>
<comment type="caution">
    <text evidence="10">The sequence shown here is derived from an EMBL/GenBank/DDBJ whole genome shotgun (WGS) entry which is preliminary data.</text>
</comment>
<dbReference type="PANTHER" id="PTHR31689:SF0">
    <property type="entry name" value="DIAMINOPIMELATE EPIMERASE"/>
    <property type="match status" value="1"/>
</dbReference>
<evidence type="ECO:0000256" key="4">
    <source>
        <dbReference type="ARBA" id="ARBA00022605"/>
    </source>
</evidence>
<keyword evidence="4 8" id="KW-0028">Amino-acid biosynthesis</keyword>
<dbReference type="PROSITE" id="PS01326">
    <property type="entry name" value="DAP_EPIMERASE"/>
    <property type="match status" value="1"/>
</dbReference>
<dbReference type="NCBIfam" id="TIGR00652">
    <property type="entry name" value="DapF"/>
    <property type="match status" value="1"/>
</dbReference>
<comment type="catalytic activity">
    <reaction evidence="7 8">
        <text>(2S,6S)-2,6-diaminopimelate = meso-2,6-diaminopimelate</text>
        <dbReference type="Rhea" id="RHEA:15393"/>
        <dbReference type="ChEBI" id="CHEBI:57609"/>
        <dbReference type="ChEBI" id="CHEBI:57791"/>
        <dbReference type="EC" id="5.1.1.7"/>
    </reaction>
</comment>
<feature type="binding site" evidence="8">
    <location>
        <begin position="222"/>
        <end position="223"/>
    </location>
    <ligand>
        <name>substrate</name>
    </ligand>
</feature>
<comment type="similarity">
    <text evidence="2 8">Belongs to the diaminopimelate epimerase family.</text>
</comment>
<name>A0ABS6KA50_9FIRM</name>
<reference evidence="10 11" key="1">
    <citation type="submission" date="2021-06" db="EMBL/GenBank/DDBJ databases">
        <title>Description of novel taxa of the family Lachnospiraceae.</title>
        <authorList>
            <person name="Chaplin A.V."/>
            <person name="Sokolova S.R."/>
            <person name="Pikina A.P."/>
            <person name="Korzhanova M."/>
            <person name="Belova V."/>
            <person name="Korostin D."/>
            <person name="Efimov B.A."/>
        </authorList>
    </citation>
    <scope>NUCLEOTIDE SEQUENCE [LARGE SCALE GENOMIC DNA]</scope>
    <source>
        <strain evidence="10 11">ASD4241</strain>
    </source>
</reference>
<dbReference type="SUPFAM" id="SSF54506">
    <property type="entry name" value="Diaminopimelate epimerase-like"/>
    <property type="match status" value="2"/>
</dbReference>
<keyword evidence="6 8" id="KW-0413">Isomerase</keyword>
<dbReference type="InterPro" id="IPR001653">
    <property type="entry name" value="DAP_epimerase_DapF"/>
</dbReference>
<evidence type="ECO:0000256" key="3">
    <source>
        <dbReference type="ARBA" id="ARBA00013080"/>
    </source>
</evidence>
<evidence type="ECO:0000256" key="8">
    <source>
        <dbReference type="HAMAP-Rule" id="MF_00197"/>
    </source>
</evidence>
<feature type="active site" description="Proton acceptor" evidence="8">
    <location>
        <position position="221"/>
    </location>
</feature>
<feature type="binding site" evidence="8">
    <location>
        <begin position="212"/>
        <end position="213"/>
    </location>
    <ligand>
        <name>substrate</name>
    </ligand>
</feature>
<feature type="site" description="Could be important to modulate the pK values of the two catalytic cysteine residues" evidence="8">
    <location>
        <position position="162"/>
    </location>
</feature>
<comment type="function">
    <text evidence="8">Catalyzes the stereoinversion of LL-2,6-diaminopimelate (L,L-DAP) to meso-diaminopimelate (meso-DAP), a precursor of L-lysine and an essential component of the bacterial peptidoglycan.</text>
</comment>
<evidence type="ECO:0000256" key="9">
    <source>
        <dbReference type="PROSITE-ProRule" id="PRU10125"/>
    </source>
</evidence>
<organism evidence="10 11">
    <name type="scientific">Diplocloster modestus</name>
    <dbReference type="NCBI Taxonomy" id="2850322"/>
    <lineage>
        <taxon>Bacteria</taxon>
        <taxon>Bacillati</taxon>
        <taxon>Bacillota</taxon>
        <taxon>Clostridia</taxon>
        <taxon>Lachnospirales</taxon>
        <taxon>Lachnospiraceae</taxon>
        <taxon>Diplocloster</taxon>
    </lineage>
</organism>
<feature type="active site" evidence="9">
    <location>
        <position position="71"/>
    </location>
</feature>
<accession>A0ABS6KA50</accession>
<evidence type="ECO:0000256" key="5">
    <source>
        <dbReference type="ARBA" id="ARBA00023154"/>
    </source>
</evidence>
<evidence type="ECO:0000256" key="7">
    <source>
        <dbReference type="ARBA" id="ARBA00051712"/>
    </source>
</evidence>
<dbReference type="GO" id="GO:0008837">
    <property type="term" value="F:diaminopimelate epimerase activity"/>
    <property type="evidence" value="ECO:0007669"/>
    <property type="project" value="UniProtKB-EC"/>
</dbReference>
<dbReference type="EMBL" id="JAHQCX010000011">
    <property type="protein sequence ID" value="MBU9727397.1"/>
    <property type="molecule type" value="Genomic_DNA"/>
</dbReference>
<dbReference type="InterPro" id="IPR018510">
    <property type="entry name" value="DAP_epimerase_AS"/>
</dbReference>
<keyword evidence="5 8" id="KW-0457">Lysine biosynthesis</keyword>
<evidence type="ECO:0000313" key="11">
    <source>
        <dbReference type="Proteomes" id="UP001314681"/>
    </source>
</evidence>
<feature type="active site" description="Proton donor" evidence="8">
    <location>
        <position position="71"/>
    </location>
</feature>
<feature type="binding site" evidence="8">
    <location>
        <position position="62"/>
    </location>
    <ligand>
        <name>substrate</name>
    </ligand>
</feature>
<keyword evidence="11" id="KW-1185">Reference proteome</keyword>
<evidence type="ECO:0000256" key="2">
    <source>
        <dbReference type="ARBA" id="ARBA00010219"/>
    </source>
</evidence>
<feature type="binding site" evidence="8">
    <location>
        <begin position="72"/>
        <end position="73"/>
    </location>
    <ligand>
        <name>substrate</name>
    </ligand>
</feature>
<dbReference type="EC" id="5.1.1.7" evidence="3 8"/>
<feature type="site" description="Could be important to modulate the pK values of the two catalytic cysteine residues" evidence="8">
    <location>
        <position position="212"/>
    </location>
</feature>